<dbReference type="Pfam" id="PF00581">
    <property type="entry name" value="Rhodanese"/>
    <property type="match status" value="2"/>
</dbReference>
<dbReference type="VEuPathDB" id="FungiDB:SPPG_01213"/>
<dbReference type="Gene3D" id="3.40.250.10">
    <property type="entry name" value="Rhodanese-like domain"/>
    <property type="match status" value="2"/>
</dbReference>
<feature type="domain" description="Rhodanese" evidence="4">
    <location>
        <begin position="148"/>
        <end position="250"/>
    </location>
</feature>
<evidence type="ECO:0000256" key="1">
    <source>
        <dbReference type="ARBA" id="ARBA00022679"/>
    </source>
</evidence>
<accession>A0A0L0HRN1</accession>
<evidence type="ECO:0000313" key="6">
    <source>
        <dbReference type="Proteomes" id="UP000053201"/>
    </source>
</evidence>
<gene>
    <name evidence="5" type="ORF">SPPG_01213</name>
</gene>
<evidence type="ECO:0000259" key="4">
    <source>
        <dbReference type="PROSITE" id="PS50206"/>
    </source>
</evidence>
<feature type="domain" description="Rhodanese" evidence="4">
    <location>
        <begin position="284"/>
        <end position="400"/>
    </location>
</feature>
<keyword evidence="2" id="KW-0677">Repeat</keyword>
<dbReference type="PROSITE" id="PS00683">
    <property type="entry name" value="RHODANESE_2"/>
    <property type="match status" value="1"/>
</dbReference>
<dbReference type="CDD" id="cd01449">
    <property type="entry name" value="TST_Repeat_2"/>
    <property type="match status" value="1"/>
</dbReference>
<dbReference type="EMBL" id="KQ257451">
    <property type="protein sequence ID" value="KND03758.1"/>
    <property type="molecule type" value="Genomic_DNA"/>
</dbReference>
<dbReference type="CDD" id="cd01448">
    <property type="entry name" value="TST_Repeat_1"/>
    <property type="match status" value="1"/>
</dbReference>
<organism evidence="5 6">
    <name type="scientific">Spizellomyces punctatus (strain DAOM BR117)</name>
    <dbReference type="NCBI Taxonomy" id="645134"/>
    <lineage>
        <taxon>Eukaryota</taxon>
        <taxon>Fungi</taxon>
        <taxon>Fungi incertae sedis</taxon>
        <taxon>Chytridiomycota</taxon>
        <taxon>Chytridiomycota incertae sedis</taxon>
        <taxon>Chytridiomycetes</taxon>
        <taxon>Spizellomycetales</taxon>
        <taxon>Spizellomycetaceae</taxon>
        <taxon>Spizellomyces</taxon>
    </lineage>
</organism>
<dbReference type="PANTHER" id="PTHR11364">
    <property type="entry name" value="THIOSULFATE SULFERTANSFERASE"/>
    <property type="match status" value="1"/>
</dbReference>
<dbReference type="InParanoid" id="A0A0L0HRN1"/>
<dbReference type="PROSITE" id="PS50206">
    <property type="entry name" value="RHODANESE_3"/>
    <property type="match status" value="2"/>
</dbReference>
<dbReference type="Proteomes" id="UP000053201">
    <property type="component" value="Unassembled WGS sequence"/>
</dbReference>
<dbReference type="PANTHER" id="PTHR11364:SF27">
    <property type="entry name" value="SULFURTRANSFERASE"/>
    <property type="match status" value="1"/>
</dbReference>
<dbReference type="GO" id="GO:0005739">
    <property type="term" value="C:mitochondrion"/>
    <property type="evidence" value="ECO:0007669"/>
    <property type="project" value="TreeGrafter"/>
</dbReference>
<name>A0A0L0HRN1_SPIPD</name>
<dbReference type="InterPro" id="IPR001307">
    <property type="entry name" value="Thiosulphate_STrfase_CS"/>
</dbReference>
<dbReference type="GeneID" id="27684896"/>
<dbReference type="FunFam" id="3.40.250.10:FF:000001">
    <property type="entry name" value="Sulfurtransferase"/>
    <property type="match status" value="1"/>
</dbReference>
<proteinExistence type="predicted"/>
<evidence type="ECO:0000256" key="2">
    <source>
        <dbReference type="ARBA" id="ARBA00022737"/>
    </source>
</evidence>
<dbReference type="GO" id="GO:0004792">
    <property type="term" value="F:thiosulfate-cyanide sulfurtransferase activity"/>
    <property type="evidence" value="ECO:0007669"/>
    <property type="project" value="InterPro"/>
</dbReference>
<keyword evidence="6" id="KW-1185">Reference proteome</keyword>
<dbReference type="SUPFAM" id="SSF52821">
    <property type="entry name" value="Rhodanese/Cell cycle control phosphatase"/>
    <property type="match status" value="2"/>
</dbReference>
<dbReference type="AlphaFoldDB" id="A0A0L0HRN1"/>
<dbReference type="InterPro" id="IPR036873">
    <property type="entry name" value="Rhodanese-like_dom_sf"/>
</dbReference>
<protein>
    <recommendedName>
        <fullName evidence="3">Sulfurtransferase</fullName>
    </recommendedName>
</protein>
<dbReference type="InterPro" id="IPR045078">
    <property type="entry name" value="TST/MPST-like"/>
</dbReference>
<dbReference type="SMART" id="SM00450">
    <property type="entry name" value="RHOD"/>
    <property type="match status" value="2"/>
</dbReference>
<dbReference type="OrthoDB" id="270167at2759"/>
<dbReference type="STRING" id="645134.A0A0L0HRN1"/>
<evidence type="ECO:0000256" key="3">
    <source>
        <dbReference type="RuleBase" id="RU000507"/>
    </source>
</evidence>
<reference evidence="5 6" key="1">
    <citation type="submission" date="2009-08" db="EMBL/GenBank/DDBJ databases">
        <title>The Genome Sequence of Spizellomyces punctatus strain DAOM BR117.</title>
        <authorList>
            <consortium name="The Broad Institute Genome Sequencing Platform"/>
            <person name="Russ C."/>
            <person name="Cuomo C."/>
            <person name="Shea T."/>
            <person name="Young S.K."/>
            <person name="Zeng Q."/>
            <person name="Koehrsen M."/>
            <person name="Haas B."/>
            <person name="Borodovsky M."/>
            <person name="Guigo R."/>
            <person name="Alvarado L."/>
            <person name="Berlin A."/>
            <person name="Bochicchio J."/>
            <person name="Borenstein D."/>
            <person name="Chapman S."/>
            <person name="Chen Z."/>
            <person name="Engels R."/>
            <person name="Freedman E."/>
            <person name="Gellesch M."/>
            <person name="Goldberg J."/>
            <person name="Griggs A."/>
            <person name="Gujja S."/>
            <person name="Heiman D."/>
            <person name="Hepburn T."/>
            <person name="Howarth C."/>
            <person name="Jen D."/>
            <person name="Larson L."/>
            <person name="Lewis B."/>
            <person name="Mehta T."/>
            <person name="Park D."/>
            <person name="Pearson M."/>
            <person name="Roberts A."/>
            <person name="Saif S."/>
            <person name="Shenoy N."/>
            <person name="Sisk P."/>
            <person name="Stolte C."/>
            <person name="Sykes S."/>
            <person name="Thomson T."/>
            <person name="Walk T."/>
            <person name="White J."/>
            <person name="Yandava C."/>
            <person name="Burger G."/>
            <person name="Gray M.W."/>
            <person name="Holland P.W.H."/>
            <person name="King N."/>
            <person name="Lang F.B.F."/>
            <person name="Roger A.J."/>
            <person name="Ruiz-Trillo I."/>
            <person name="Lander E."/>
            <person name="Nusbaum C."/>
        </authorList>
    </citation>
    <scope>NUCLEOTIDE SEQUENCE [LARGE SCALE GENOMIC DNA]</scope>
    <source>
        <strain evidence="5 6">DAOM BR117</strain>
    </source>
</reference>
<dbReference type="OMA" id="NNNWFAS"/>
<dbReference type="FunCoup" id="A0A0L0HRN1">
    <property type="interactions" value="319"/>
</dbReference>
<dbReference type="eggNOG" id="KOG1529">
    <property type="taxonomic scope" value="Eukaryota"/>
</dbReference>
<sequence>MAINVMNSRIPVSAVYRLTILRRTTVVSRLAHPGPRNRTCHSATIFSTPRSFESRRPSWILNLRTFASSSRQMAFSNEELRHEGTQEETAGRQVSPLVTTSWLAENLSRVIPVDATWYLQPDSSIASKGRRKDDNWVFDPAQGMKPKQPVKDARKEYAERHIQGARFFDIDHIADRLSSLPHMLPSPEEFEEHVGALGITENDHVVVYDLHGIFSSPRVWWTFKVFGHRNVSVLDGGLPKWLREGRHVTNEVDKAVKSTYRADFQEDLVIDYQTLLVHVTDFMYAKNFQILDARPRGRFAGFTAEPRASLPSGHIPSAINIPASELIDPETKTMLPPQEILRRMFIDNVDLDRPIVTMCGSGVTAATVFLALEIVGKTGDVKLYDGSWTEWASKSKSPIKTWT</sequence>
<dbReference type="RefSeq" id="XP_016611797.1">
    <property type="nucleotide sequence ID" value="XM_016749543.1"/>
</dbReference>
<dbReference type="InterPro" id="IPR001763">
    <property type="entry name" value="Rhodanese-like_dom"/>
</dbReference>
<keyword evidence="1 3" id="KW-0808">Transferase</keyword>
<evidence type="ECO:0000313" key="5">
    <source>
        <dbReference type="EMBL" id="KND03758.1"/>
    </source>
</evidence>